<sequence>MSKSHDINDEIHSVEESDGAQHVEKNTRSKRKRKCDNVAFSTQDSINKRTTNTVTGKDDASVNPNIAINTSNSNMSRDFGQSARWTHDVRYGVNYFPMHSGIPNNGGYTFPQFSPGGILSSHPNTALHAGTQSVPNYTPHFFPQFPPGGIYSSHSNTVLHSGTQSAHSYNRATFS</sequence>
<reference evidence="3" key="1">
    <citation type="journal article" date="2017" name="Front. Plant Sci.">
        <title>Climate Clever Clovers: New Paradigm to Reduce the Environmental Footprint of Ruminants by Breeding Low Methanogenic Forages Utilizing Haplotype Variation.</title>
        <authorList>
            <person name="Kaur P."/>
            <person name="Appels R."/>
            <person name="Bayer P.E."/>
            <person name="Keeble-Gagnere G."/>
            <person name="Wang J."/>
            <person name="Hirakawa H."/>
            <person name="Shirasawa K."/>
            <person name="Vercoe P."/>
            <person name="Stefanova K."/>
            <person name="Durmic Z."/>
            <person name="Nichols P."/>
            <person name="Revell C."/>
            <person name="Isobe S.N."/>
            <person name="Edwards D."/>
            <person name="Erskine W."/>
        </authorList>
    </citation>
    <scope>NUCLEOTIDE SEQUENCE [LARGE SCALE GENOMIC DNA]</scope>
    <source>
        <strain evidence="3">cv. Daliak</strain>
    </source>
</reference>
<evidence type="ECO:0000256" key="1">
    <source>
        <dbReference type="SAM" id="MobiDB-lite"/>
    </source>
</evidence>
<feature type="region of interest" description="Disordered" evidence="1">
    <location>
        <begin position="49"/>
        <end position="75"/>
    </location>
</feature>
<feature type="compositionally biased region" description="Basic and acidic residues" evidence="1">
    <location>
        <begin position="1"/>
        <end position="27"/>
    </location>
</feature>
<feature type="region of interest" description="Disordered" evidence="1">
    <location>
        <begin position="1"/>
        <end position="36"/>
    </location>
</feature>
<name>A0A1B5Z7F5_TRISU</name>
<proteinExistence type="predicted"/>
<gene>
    <name evidence="2" type="ORF">TSUD_423670</name>
</gene>
<protein>
    <submittedName>
        <fullName evidence="2">Uncharacterized protein</fullName>
    </submittedName>
</protein>
<keyword evidence="3" id="KW-1185">Reference proteome</keyword>
<dbReference type="AlphaFoldDB" id="A0A1B5Z7F5"/>
<evidence type="ECO:0000313" key="2">
    <source>
        <dbReference type="EMBL" id="GAU10046.1"/>
    </source>
</evidence>
<dbReference type="EMBL" id="BCLP01048821">
    <property type="protein sequence ID" value="GAU10046.1"/>
    <property type="molecule type" value="Genomic_DNA"/>
</dbReference>
<dbReference type="OrthoDB" id="10570502at2759"/>
<comment type="caution">
    <text evidence="2">The sequence shown here is derived from an EMBL/GenBank/DDBJ whole genome shotgun (WGS) entry which is preliminary data.</text>
</comment>
<evidence type="ECO:0000313" key="3">
    <source>
        <dbReference type="Proteomes" id="UP000242715"/>
    </source>
</evidence>
<dbReference type="Proteomes" id="UP000242715">
    <property type="component" value="Unassembled WGS sequence"/>
</dbReference>
<accession>A0A1B5Z7F5</accession>
<feature type="non-terminal residue" evidence="2">
    <location>
        <position position="175"/>
    </location>
</feature>
<organism evidence="2 3">
    <name type="scientific">Trifolium subterraneum</name>
    <name type="common">Subterranean clover</name>
    <dbReference type="NCBI Taxonomy" id="3900"/>
    <lineage>
        <taxon>Eukaryota</taxon>
        <taxon>Viridiplantae</taxon>
        <taxon>Streptophyta</taxon>
        <taxon>Embryophyta</taxon>
        <taxon>Tracheophyta</taxon>
        <taxon>Spermatophyta</taxon>
        <taxon>Magnoliopsida</taxon>
        <taxon>eudicotyledons</taxon>
        <taxon>Gunneridae</taxon>
        <taxon>Pentapetalae</taxon>
        <taxon>rosids</taxon>
        <taxon>fabids</taxon>
        <taxon>Fabales</taxon>
        <taxon>Fabaceae</taxon>
        <taxon>Papilionoideae</taxon>
        <taxon>50 kb inversion clade</taxon>
        <taxon>NPAAA clade</taxon>
        <taxon>Hologalegina</taxon>
        <taxon>IRL clade</taxon>
        <taxon>Trifolieae</taxon>
        <taxon>Trifolium</taxon>
    </lineage>
</organism>
<feature type="compositionally biased region" description="Polar residues" evidence="1">
    <location>
        <begin position="62"/>
        <end position="75"/>
    </location>
</feature>